<dbReference type="AlphaFoldDB" id="A0A423SKH5"/>
<dbReference type="Pfam" id="PF08434">
    <property type="entry name" value="CLCA"/>
    <property type="match status" value="1"/>
</dbReference>
<feature type="chain" id="PRO_5019425704" evidence="2">
    <location>
        <begin position="20"/>
        <end position="642"/>
    </location>
</feature>
<dbReference type="InterPro" id="IPR002035">
    <property type="entry name" value="VWF_A"/>
</dbReference>
<evidence type="ECO:0000313" key="5">
    <source>
        <dbReference type="Proteomes" id="UP000283509"/>
    </source>
</evidence>
<gene>
    <name evidence="4" type="ORF">C7M84_017341</name>
</gene>
<dbReference type="Proteomes" id="UP000283509">
    <property type="component" value="Unassembled WGS sequence"/>
</dbReference>
<evidence type="ECO:0000256" key="2">
    <source>
        <dbReference type="SAM" id="SignalP"/>
    </source>
</evidence>
<protein>
    <submittedName>
        <fullName evidence="4">Putative calcium-activated chloride channel regulator 4-like</fullName>
    </submittedName>
</protein>
<reference evidence="4 5" key="2">
    <citation type="submission" date="2019-01" db="EMBL/GenBank/DDBJ databases">
        <title>The decoding of complex shrimp genome reveals the adaptation for benthos swimmer, frequently molting mechanism and breeding impact on genome.</title>
        <authorList>
            <person name="Sun Y."/>
            <person name="Gao Y."/>
            <person name="Yu Y."/>
        </authorList>
    </citation>
    <scope>NUCLEOTIDE SEQUENCE [LARGE SCALE GENOMIC DNA]</scope>
    <source>
        <tissue evidence="4">Muscle</tissue>
    </source>
</reference>
<dbReference type="Gene3D" id="3.40.50.410">
    <property type="entry name" value="von Willebrand factor, type A domain"/>
    <property type="match status" value="1"/>
</dbReference>
<organism evidence="4 5">
    <name type="scientific">Penaeus vannamei</name>
    <name type="common">Whiteleg shrimp</name>
    <name type="synonym">Litopenaeus vannamei</name>
    <dbReference type="NCBI Taxonomy" id="6689"/>
    <lineage>
        <taxon>Eukaryota</taxon>
        <taxon>Metazoa</taxon>
        <taxon>Ecdysozoa</taxon>
        <taxon>Arthropoda</taxon>
        <taxon>Crustacea</taxon>
        <taxon>Multicrustacea</taxon>
        <taxon>Malacostraca</taxon>
        <taxon>Eumalacostraca</taxon>
        <taxon>Eucarida</taxon>
        <taxon>Decapoda</taxon>
        <taxon>Dendrobranchiata</taxon>
        <taxon>Penaeoidea</taxon>
        <taxon>Penaeidae</taxon>
        <taxon>Penaeus</taxon>
    </lineage>
</organism>
<dbReference type="SUPFAM" id="SSF53300">
    <property type="entry name" value="vWA-like"/>
    <property type="match status" value="1"/>
</dbReference>
<proteinExistence type="predicted"/>
<keyword evidence="1" id="KW-1133">Transmembrane helix</keyword>
<feature type="transmembrane region" description="Helical" evidence="1">
    <location>
        <begin position="586"/>
        <end position="604"/>
    </location>
</feature>
<dbReference type="GO" id="GO:0032991">
    <property type="term" value="C:protein-containing complex"/>
    <property type="evidence" value="ECO:0007669"/>
    <property type="project" value="UniProtKB-ARBA"/>
</dbReference>
<dbReference type="PROSITE" id="PS50234">
    <property type="entry name" value="VWFA"/>
    <property type="match status" value="1"/>
</dbReference>
<accession>A0A423SKH5</accession>
<reference evidence="4 5" key="1">
    <citation type="submission" date="2018-04" db="EMBL/GenBank/DDBJ databases">
        <authorList>
            <person name="Zhang X."/>
            <person name="Yuan J."/>
            <person name="Li F."/>
            <person name="Xiang J."/>
        </authorList>
    </citation>
    <scope>NUCLEOTIDE SEQUENCE [LARGE SCALE GENOMIC DNA]</scope>
    <source>
        <tissue evidence="4">Muscle</tissue>
    </source>
</reference>
<dbReference type="InterPro" id="IPR036465">
    <property type="entry name" value="vWFA_dom_sf"/>
</dbReference>
<keyword evidence="1" id="KW-0812">Transmembrane</keyword>
<dbReference type="Pfam" id="PF00092">
    <property type="entry name" value="VWA"/>
    <property type="match status" value="1"/>
</dbReference>
<keyword evidence="2" id="KW-0732">Signal</keyword>
<feature type="signal peptide" evidence="2">
    <location>
        <begin position="1"/>
        <end position="19"/>
    </location>
</feature>
<keyword evidence="5" id="KW-1185">Reference proteome</keyword>
<evidence type="ECO:0000313" key="4">
    <source>
        <dbReference type="EMBL" id="ROT64710.1"/>
    </source>
</evidence>
<dbReference type="STRING" id="6689.A0A423SKH5"/>
<dbReference type="CDD" id="cd00198">
    <property type="entry name" value="vWFA"/>
    <property type="match status" value="1"/>
</dbReference>
<dbReference type="InterPro" id="IPR013642">
    <property type="entry name" value="CLCA_N"/>
</dbReference>
<evidence type="ECO:0000256" key="1">
    <source>
        <dbReference type="SAM" id="Phobius"/>
    </source>
</evidence>
<sequence length="642" mass="69251">MWQQAIAVALALLCQLARAQVVTVEGNAYKGLVVSISKDLQEALCDEYIEGIKNMLTSGSSLLHAATEGRLSFGEVTIVVPEGWTCQGVAGTTDVAWDRANLRVGPLHSVFGQNPWTQQPRGCGEPGDFMYFSESFLLENSTLGSRGSVFVHEWAKYRWGVFEEYGHRADPIFPSATRSYDGNETLRHTYCTDGEVAGNFFECEGDNLATCYFVPNAEETTGVTSSLLATPFLSSVVNFCNSETHVADVPTKHNLLCEKRSTWEVIQSHPDITGTSSAPSTSPTFTVKQLKAQTTGNKLVFLLDVTPPMGDGADTWNYLRDSVKEFILVEATDGMQVGLVSFTNTATKVSDLVTLDTPSNRESLAGKVPNAPTEDTQTKNVAAGITKAKEVLGGEGMVILVTENMKSHSEDLVAAAGGTPVWPVLYPHLIGVSYDSYQSLADASGASVFPIENNVGGTYTVDVSKEANFMDVKSSLLATLQTESGGYDIKLWSSLDLQHLEYTSNSAPTLFAMVGDGDSHVVDASVTATVTDSAQNTAVLVMRDDGTGALKPVPELGMTSLAEAEGEKVRRRGSCFTLPRPPISCHFPLLFIIYLSIFFSSFSCHRDTFQSKLRSPEPCLALAIRKGSGFSTPIHAGARDSR</sequence>
<name>A0A423SKH5_PENVA</name>
<dbReference type="EMBL" id="QCYY01003201">
    <property type="protein sequence ID" value="ROT64710.1"/>
    <property type="molecule type" value="Genomic_DNA"/>
</dbReference>
<comment type="caution">
    <text evidence="4">The sequence shown here is derived from an EMBL/GenBank/DDBJ whole genome shotgun (WGS) entry which is preliminary data.</text>
</comment>
<feature type="domain" description="VWFA" evidence="3">
    <location>
        <begin position="298"/>
        <end position="416"/>
    </location>
</feature>
<keyword evidence="1" id="KW-0472">Membrane</keyword>
<evidence type="ECO:0000259" key="3">
    <source>
        <dbReference type="PROSITE" id="PS50234"/>
    </source>
</evidence>